<evidence type="ECO:0000313" key="3">
    <source>
        <dbReference type="Proteomes" id="UP000215305"/>
    </source>
</evidence>
<dbReference type="GeneID" id="38122068"/>
<feature type="compositionally biased region" description="Polar residues" evidence="1">
    <location>
        <begin position="118"/>
        <end position="149"/>
    </location>
</feature>
<dbReference type="AlphaFoldDB" id="A0A397HF70"/>
<feature type="region of interest" description="Disordered" evidence="1">
    <location>
        <begin position="118"/>
        <end position="165"/>
    </location>
</feature>
<evidence type="ECO:0000313" key="2">
    <source>
        <dbReference type="EMBL" id="RHZ60204.1"/>
    </source>
</evidence>
<sequence>MAPFRNFLSRRSAAPNGGEIESTHEDKRLSPESHPSNPLGIRKSYEKEPPEYKLSVVDDNGAYLPPSPPEKQSFWKKYPGSNRSSHHRDLVDENEPFSISRESFDSYRRSFDISARSPVSYTDTMPSRTSLDSRFSRMTSQSTSYTNGFSKPEAMEEEKFEDVGLDDEEVKPKKKGIFSRFSDFSGDAQTSGNTKSATQHLGFHISGRKKGSSTLESELVAHSAYEIDNMVGVKRPVDAGDERNGKRTKTKTAPVTTKKAKSAPVKKSAPQKSSKKDVKSGKKDKKSSKKKVEEEDDFDDDEDDFDIDDIPDSEADEHDDEDIEMGSPSDDDEEEDVEEEKKQKTKAPAASTKAEPPK</sequence>
<reference evidence="2" key="1">
    <citation type="submission" date="2018-08" db="EMBL/GenBank/DDBJ databases">
        <title>Draft genome sequence of azole-resistant Aspergillus thermomutatus (Neosartorya pseudofischeri) strain HMR AF 39, isolated from a human nasal aspirate.</title>
        <authorList>
            <person name="Parent-Michaud M."/>
            <person name="Dufresne P.J."/>
            <person name="Fournier E."/>
            <person name="Martineau C."/>
            <person name="Moreira S."/>
            <person name="Perkins V."/>
            <person name="De Repentigny L."/>
            <person name="Dufresne S.F."/>
        </authorList>
    </citation>
    <scope>NUCLEOTIDE SEQUENCE [LARGE SCALE GENOMIC DNA]</scope>
    <source>
        <strain evidence="2">HMR AF 39</strain>
    </source>
</reference>
<dbReference type="Proteomes" id="UP000215305">
    <property type="component" value="Unassembled WGS sequence"/>
</dbReference>
<dbReference type="OrthoDB" id="5397330at2759"/>
<name>A0A397HF70_ASPTH</name>
<dbReference type="VEuPathDB" id="FungiDB:CDV56_100094"/>
<feature type="region of interest" description="Disordered" evidence="1">
    <location>
        <begin position="1"/>
        <end position="94"/>
    </location>
</feature>
<proteinExistence type="predicted"/>
<accession>A0A397HF70</accession>
<feature type="region of interest" description="Disordered" evidence="1">
    <location>
        <begin position="227"/>
        <end position="358"/>
    </location>
</feature>
<organism evidence="2 3">
    <name type="scientific">Aspergillus thermomutatus</name>
    <name type="common">Neosartorya pseudofischeri</name>
    <dbReference type="NCBI Taxonomy" id="41047"/>
    <lineage>
        <taxon>Eukaryota</taxon>
        <taxon>Fungi</taxon>
        <taxon>Dikarya</taxon>
        <taxon>Ascomycota</taxon>
        <taxon>Pezizomycotina</taxon>
        <taxon>Eurotiomycetes</taxon>
        <taxon>Eurotiomycetidae</taxon>
        <taxon>Eurotiales</taxon>
        <taxon>Aspergillaceae</taxon>
        <taxon>Aspergillus</taxon>
        <taxon>Aspergillus subgen. Fumigati</taxon>
    </lineage>
</organism>
<feature type="compositionally biased region" description="Acidic residues" evidence="1">
    <location>
        <begin position="155"/>
        <end position="165"/>
    </location>
</feature>
<dbReference type="EMBL" id="NKHU02000054">
    <property type="protein sequence ID" value="RHZ60204.1"/>
    <property type="molecule type" value="Genomic_DNA"/>
</dbReference>
<feature type="compositionally biased region" description="Low complexity" evidence="1">
    <location>
        <begin position="251"/>
        <end position="272"/>
    </location>
</feature>
<keyword evidence="3" id="KW-1185">Reference proteome</keyword>
<protein>
    <submittedName>
        <fullName evidence="2">Uncharacterized protein</fullName>
    </submittedName>
</protein>
<evidence type="ECO:0000256" key="1">
    <source>
        <dbReference type="SAM" id="MobiDB-lite"/>
    </source>
</evidence>
<dbReference type="RefSeq" id="XP_026615989.1">
    <property type="nucleotide sequence ID" value="XM_026753713.1"/>
</dbReference>
<feature type="compositionally biased region" description="Basic and acidic residues" evidence="1">
    <location>
        <begin position="21"/>
        <end position="31"/>
    </location>
</feature>
<comment type="caution">
    <text evidence="2">The sequence shown here is derived from an EMBL/GenBank/DDBJ whole genome shotgun (WGS) entry which is preliminary data.</text>
</comment>
<feature type="non-terminal residue" evidence="2">
    <location>
        <position position="358"/>
    </location>
</feature>
<gene>
    <name evidence="2" type="ORF">CDV56_100094</name>
</gene>
<feature type="region of interest" description="Disordered" evidence="1">
    <location>
        <begin position="181"/>
        <end position="215"/>
    </location>
</feature>
<feature type="compositionally biased region" description="Basic and acidic residues" evidence="1">
    <location>
        <begin position="235"/>
        <end position="245"/>
    </location>
</feature>
<feature type="compositionally biased region" description="Polar residues" evidence="1">
    <location>
        <begin position="187"/>
        <end position="199"/>
    </location>
</feature>
<feature type="compositionally biased region" description="Acidic residues" evidence="1">
    <location>
        <begin position="294"/>
        <end position="338"/>
    </location>
</feature>
<dbReference type="STRING" id="41047.A0A397HF70"/>